<dbReference type="PANTHER" id="PTHR44068:SF1">
    <property type="entry name" value="HYPOTHETICAL LOC100005854"/>
    <property type="match status" value="1"/>
</dbReference>
<dbReference type="SUPFAM" id="SSF53335">
    <property type="entry name" value="S-adenosyl-L-methionine-dependent methyltransferases"/>
    <property type="match status" value="1"/>
</dbReference>
<sequence length="368" mass="41643">MAIETRTIHADGREDERVQNYTKFWQNDTSKEAQVDNDNRLQSYADVVNGYYDGATDLYEWCWSQNFHFSRFYKGESFTASQARHEHYLAFKMGIKPSGGSGPGTLAPARMKVLDVGCGVGGPAREIATFMDCEVVGLNNNEFQIGRAKKCTRKMGLEDKVTFVKGDFMKLVEQFGENSFDAVYAIEATVHAPTWEGVYGEIYKVLKPGGIFGVYEWCMTDAWNHLLDLGLTHVTSLHEIELGNGIPEMRSLRLARQALKNVGFEILHEEDLAERPDEVKWYYPLEGDYTKAQTFRDYLLVFQTTWFGMLVMHSIVWVMERVGMVPKGTMDVAQALKVALTSLVKGGQTKLFTPMYLVVSKKPLKAVS</sequence>
<dbReference type="CDD" id="cd02440">
    <property type="entry name" value="AdoMet_MTases"/>
    <property type="match status" value="1"/>
</dbReference>
<name>A0A4V4HGD3_DENBC</name>
<protein>
    <submittedName>
        <fullName evidence="5">Sterol 24-C-methyltransferase</fullName>
    </submittedName>
</protein>
<keyword evidence="1 3" id="KW-0808">Transferase</keyword>
<dbReference type="OrthoDB" id="4310724at2759"/>
<accession>A0A4V4HGD3</accession>
<dbReference type="InterPro" id="IPR029063">
    <property type="entry name" value="SAM-dependent_MTases_sf"/>
</dbReference>
<dbReference type="InterPro" id="IPR013705">
    <property type="entry name" value="Sterol_MeTrfase_C"/>
</dbReference>
<gene>
    <name evidence="5" type="ORF">K435DRAFT_661051</name>
</gene>
<dbReference type="Pfam" id="PF13847">
    <property type="entry name" value="Methyltransf_31"/>
    <property type="match status" value="1"/>
</dbReference>
<dbReference type="GO" id="GO:0006696">
    <property type="term" value="P:ergosterol biosynthetic process"/>
    <property type="evidence" value="ECO:0007669"/>
    <property type="project" value="TreeGrafter"/>
</dbReference>
<evidence type="ECO:0000256" key="2">
    <source>
        <dbReference type="ARBA" id="ARBA00038188"/>
    </source>
</evidence>
<organism evidence="5 6">
    <name type="scientific">Dendrothele bispora (strain CBS 962.96)</name>
    <dbReference type="NCBI Taxonomy" id="1314807"/>
    <lineage>
        <taxon>Eukaryota</taxon>
        <taxon>Fungi</taxon>
        <taxon>Dikarya</taxon>
        <taxon>Basidiomycota</taxon>
        <taxon>Agaricomycotina</taxon>
        <taxon>Agaricomycetes</taxon>
        <taxon>Agaricomycetidae</taxon>
        <taxon>Agaricales</taxon>
        <taxon>Agaricales incertae sedis</taxon>
        <taxon>Dendrothele</taxon>
    </lineage>
</organism>
<evidence type="ECO:0000259" key="4">
    <source>
        <dbReference type="PROSITE" id="PS51685"/>
    </source>
</evidence>
<dbReference type="AlphaFoldDB" id="A0A4V4HGD3"/>
<keyword evidence="3 5" id="KW-0489">Methyltransferase</keyword>
<dbReference type="GO" id="GO:0032259">
    <property type="term" value="P:methylation"/>
    <property type="evidence" value="ECO:0007669"/>
    <property type="project" value="UniProtKB-KW"/>
</dbReference>
<dbReference type="EMBL" id="ML179137">
    <property type="protein sequence ID" value="THU98385.1"/>
    <property type="molecule type" value="Genomic_DNA"/>
</dbReference>
<dbReference type="Gene3D" id="3.40.50.150">
    <property type="entry name" value="Vaccinia Virus protein VP39"/>
    <property type="match status" value="1"/>
</dbReference>
<dbReference type="Pfam" id="PF08498">
    <property type="entry name" value="Sterol_MT_C"/>
    <property type="match status" value="1"/>
</dbReference>
<dbReference type="InterPro" id="IPR025714">
    <property type="entry name" value="Methyltranfer_dom"/>
</dbReference>
<evidence type="ECO:0000256" key="1">
    <source>
        <dbReference type="ARBA" id="ARBA00022679"/>
    </source>
</evidence>
<dbReference type="Proteomes" id="UP000297245">
    <property type="component" value="Unassembled WGS sequence"/>
</dbReference>
<dbReference type="PROSITE" id="PS51685">
    <property type="entry name" value="SAM_MT_ERG6_SMT"/>
    <property type="match status" value="1"/>
</dbReference>
<proteinExistence type="inferred from homology"/>
<reference evidence="5 6" key="1">
    <citation type="journal article" date="2019" name="Nat. Ecol. Evol.">
        <title>Megaphylogeny resolves global patterns of mushroom evolution.</title>
        <authorList>
            <person name="Varga T."/>
            <person name="Krizsan K."/>
            <person name="Foldi C."/>
            <person name="Dima B."/>
            <person name="Sanchez-Garcia M."/>
            <person name="Sanchez-Ramirez S."/>
            <person name="Szollosi G.J."/>
            <person name="Szarkandi J.G."/>
            <person name="Papp V."/>
            <person name="Albert L."/>
            <person name="Andreopoulos W."/>
            <person name="Angelini C."/>
            <person name="Antonin V."/>
            <person name="Barry K.W."/>
            <person name="Bougher N.L."/>
            <person name="Buchanan P."/>
            <person name="Buyck B."/>
            <person name="Bense V."/>
            <person name="Catcheside P."/>
            <person name="Chovatia M."/>
            <person name="Cooper J."/>
            <person name="Damon W."/>
            <person name="Desjardin D."/>
            <person name="Finy P."/>
            <person name="Geml J."/>
            <person name="Haridas S."/>
            <person name="Hughes K."/>
            <person name="Justo A."/>
            <person name="Karasinski D."/>
            <person name="Kautmanova I."/>
            <person name="Kiss B."/>
            <person name="Kocsube S."/>
            <person name="Kotiranta H."/>
            <person name="LaButti K.M."/>
            <person name="Lechner B.E."/>
            <person name="Liimatainen K."/>
            <person name="Lipzen A."/>
            <person name="Lukacs Z."/>
            <person name="Mihaltcheva S."/>
            <person name="Morgado L.N."/>
            <person name="Niskanen T."/>
            <person name="Noordeloos M.E."/>
            <person name="Ohm R.A."/>
            <person name="Ortiz-Santana B."/>
            <person name="Ovrebo C."/>
            <person name="Racz N."/>
            <person name="Riley R."/>
            <person name="Savchenko A."/>
            <person name="Shiryaev A."/>
            <person name="Soop K."/>
            <person name="Spirin V."/>
            <person name="Szebenyi C."/>
            <person name="Tomsovsky M."/>
            <person name="Tulloss R.E."/>
            <person name="Uehling J."/>
            <person name="Grigoriev I.V."/>
            <person name="Vagvolgyi C."/>
            <person name="Papp T."/>
            <person name="Martin F.M."/>
            <person name="Miettinen O."/>
            <person name="Hibbett D.S."/>
            <person name="Nagy L.G."/>
        </authorList>
    </citation>
    <scope>NUCLEOTIDE SEQUENCE [LARGE SCALE GENOMIC DNA]</scope>
    <source>
        <strain evidence="5 6">CBS 962.96</strain>
    </source>
</reference>
<dbReference type="InterPro" id="IPR030384">
    <property type="entry name" value="MeTrfase_SMT"/>
</dbReference>
<keyword evidence="3" id="KW-0949">S-adenosyl-L-methionine</keyword>
<evidence type="ECO:0000313" key="5">
    <source>
        <dbReference type="EMBL" id="THU98385.1"/>
    </source>
</evidence>
<feature type="domain" description="SAM-dependent methyltransferase Erg6/SMT-type" evidence="4">
    <location>
        <begin position="51"/>
        <end position="363"/>
    </location>
</feature>
<evidence type="ECO:0000256" key="3">
    <source>
        <dbReference type="PROSITE-ProRule" id="PRU01022"/>
    </source>
</evidence>
<comment type="similarity">
    <text evidence="2 3">Belongs to the class I-like SAM-binding methyltransferase superfamily. Erg6/SMT family.</text>
</comment>
<keyword evidence="6" id="KW-1185">Reference proteome</keyword>
<dbReference type="InterPro" id="IPR050447">
    <property type="entry name" value="Erg6_SMT_methyltransf"/>
</dbReference>
<dbReference type="GO" id="GO:0005783">
    <property type="term" value="C:endoplasmic reticulum"/>
    <property type="evidence" value="ECO:0007669"/>
    <property type="project" value="TreeGrafter"/>
</dbReference>
<dbReference type="PANTHER" id="PTHR44068">
    <property type="entry name" value="ZGC:194242"/>
    <property type="match status" value="1"/>
</dbReference>
<evidence type="ECO:0000313" key="6">
    <source>
        <dbReference type="Proteomes" id="UP000297245"/>
    </source>
</evidence>
<dbReference type="GO" id="GO:0003838">
    <property type="term" value="F:sterol 24-C-methyltransferase activity"/>
    <property type="evidence" value="ECO:0007669"/>
    <property type="project" value="TreeGrafter"/>
</dbReference>